<comment type="caution">
    <text evidence="2">The sequence shown here is derived from an EMBL/GenBank/DDBJ whole genome shotgun (WGS) entry which is preliminary data.</text>
</comment>
<keyword evidence="3" id="KW-1185">Reference proteome</keyword>
<name>A0A401ILP0_APHSA</name>
<reference evidence="3" key="1">
    <citation type="submission" date="2017-05" db="EMBL/GenBank/DDBJ databases">
        <title>Physiological properties and genetic analysis related to exopolysaccharide production of fresh-water unicellular cyanobacterium Aphanothece sacrum, Suizenji Nori, that has been cultured as a food source in Japan.</title>
        <authorList>
            <person name="Kanesaki Y."/>
            <person name="Yoshikawa S."/>
            <person name="Ohki K."/>
        </authorList>
    </citation>
    <scope>NUCLEOTIDE SEQUENCE [LARGE SCALE GENOMIC DNA]</scope>
    <source>
        <strain evidence="3">FPU1</strain>
    </source>
</reference>
<evidence type="ECO:0000256" key="1">
    <source>
        <dbReference type="SAM" id="Phobius"/>
    </source>
</evidence>
<keyword evidence="1" id="KW-1133">Transmembrane helix</keyword>
<organism evidence="2 3">
    <name type="scientific">Aphanothece sacrum FPU1</name>
    <dbReference type="NCBI Taxonomy" id="1920663"/>
    <lineage>
        <taxon>Bacteria</taxon>
        <taxon>Bacillati</taxon>
        <taxon>Cyanobacteriota</taxon>
        <taxon>Cyanophyceae</taxon>
        <taxon>Oscillatoriophycideae</taxon>
        <taxon>Chroococcales</taxon>
        <taxon>Aphanothecaceae</taxon>
        <taxon>Aphanothece</taxon>
    </lineage>
</organism>
<protein>
    <submittedName>
        <fullName evidence="2">Uncharacterized protein</fullName>
    </submittedName>
</protein>
<keyword evidence="1" id="KW-0812">Transmembrane</keyword>
<keyword evidence="1" id="KW-0472">Membrane</keyword>
<dbReference type="EMBL" id="BDQK01000016">
    <property type="protein sequence ID" value="GBF82157.1"/>
    <property type="molecule type" value="Genomic_DNA"/>
</dbReference>
<sequence>MLPLFPLLFLITSIGSILWYQRTENDIFGALAVASALACVIWGLVIAHWSIHLLSLIVLLKFRTPIFSAIQVRVSNKSEF</sequence>
<evidence type="ECO:0000313" key="2">
    <source>
        <dbReference type="EMBL" id="GBF82157.1"/>
    </source>
</evidence>
<gene>
    <name evidence="2" type="ORF">AsFPU1_3584</name>
</gene>
<evidence type="ECO:0000313" key="3">
    <source>
        <dbReference type="Proteomes" id="UP000287247"/>
    </source>
</evidence>
<accession>A0A401ILP0</accession>
<feature type="transmembrane region" description="Helical" evidence="1">
    <location>
        <begin position="31"/>
        <end position="60"/>
    </location>
</feature>
<dbReference type="Proteomes" id="UP000287247">
    <property type="component" value="Unassembled WGS sequence"/>
</dbReference>
<proteinExistence type="predicted"/>
<dbReference type="AlphaFoldDB" id="A0A401ILP0"/>